<evidence type="ECO:0000256" key="2">
    <source>
        <dbReference type="ARBA" id="ARBA00022692"/>
    </source>
</evidence>
<name>A0AAP4N3T1_LACPA</name>
<evidence type="ECO:0000313" key="7">
    <source>
        <dbReference type="EMBL" id="MDM7453824.1"/>
    </source>
</evidence>
<comment type="caution">
    <text evidence="7">The sequence shown here is derived from an EMBL/GenBank/DDBJ whole genome shotgun (WGS) entry which is preliminary data.</text>
</comment>
<proteinExistence type="predicted"/>
<feature type="transmembrane region" description="Helical" evidence="5">
    <location>
        <begin position="214"/>
        <end position="241"/>
    </location>
</feature>
<dbReference type="InterPro" id="IPR013525">
    <property type="entry name" value="ABC2_TM"/>
</dbReference>
<evidence type="ECO:0000256" key="3">
    <source>
        <dbReference type="ARBA" id="ARBA00022989"/>
    </source>
</evidence>
<dbReference type="Pfam" id="PF12698">
    <property type="entry name" value="ABC2_membrane_3"/>
    <property type="match status" value="1"/>
</dbReference>
<dbReference type="Proteomes" id="UP001231451">
    <property type="component" value="Unassembled WGS sequence"/>
</dbReference>
<accession>A0AAP4N3T1</accession>
<dbReference type="RefSeq" id="WP_289420537.1">
    <property type="nucleotide sequence ID" value="NZ_JAUCBE010000005.1"/>
</dbReference>
<protein>
    <submittedName>
        <fullName evidence="7">ABC transporter permease</fullName>
    </submittedName>
</protein>
<feature type="transmembrane region" description="Helical" evidence="5">
    <location>
        <begin position="174"/>
        <end position="193"/>
    </location>
</feature>
<evidence type="ECO:0000259" key="6">
    <source>
        <dbReference type="Pfam" id="PF12698"/>
    </source>
</evidence>
<reference evidence="7" key="1">
    <citation type="submission" date="2023-06" db="EMBL/GenBank/DDBJ databases">
        <title>Draft Genome Sequences of lactic acid bacteria strains isolated from fermented milk products.</title>
        <authorList>
            <person name="Elcheninov A.G."/>
            <person name="Klyukina A."/>
            <person name="Zayulina K.S."/>
            <person name="Gavirova L.A."/>
            <person name="Shcherbakova P.A."/>
            <person name="Shestakov A.I."/>
            <person name="Kublanov I.V."/>
            <person name="Kochetkova T.V."/>
        </authorList>
    </citation>
    <scope>NUCLEOTIDE SEQUENCE</scope>
    <source>
        <strain evidence="7">TOM.1374</strain>
    </source>
</reference>
<evidence type="ECO:0000256" key="5">
    <source>
        <dbReference type="SAM" id="Phobius"/>
    </source>
</evidence>
<dbReference type="EMBL" id="JAUCBG010000004">
    <property type="protein sequence ID" value="MDM7453824.1"/>
    <property type="molecule type" value="Genomic_DNA"/>
</dbReference>
<feature type="transmembrane region" description="Helical" evidence="5">
    <location>
        <begin position="261"/>
        <end position="280"/>
    </location>
</feature>
<feature type="domain" description="ABC-2 type transporter transmembrane" evidence="6">
    <location>
        <begin position="20"/>
        <end position="289"/>
    </location>
</feature>
<sequence>MKLFWMEVKRQTTSLTFTIYTVLVLAFVLLNMWPMLARNVAELPTSTIGYDDITATDFQTLKTNGVAQLQYDYQHNTYITYPLGFAKTVTLQKADQASVGSLLAQANQAETQATFVKALEQVDRLIGGQSAYSSQNIQGFASRPMTKAEAQQDHNLILKKDRISGTFARLFADYAGIVMGILPTIVVIAYCYADRRSRALTSLQSKTTSTWRLLGSRYLASLVTLLIPIFLMGIVLTIQIALHYQGYQIDYLAFFKMTGLWLLPTLMVSSAVGFLSYALFGNFLGFVVQICWWLSTMMIGARQVAGNYGWLLIPRHNSLHNVAYYEAHLSELMFNRVSYAALAIGFICLAAVLLNLQRGGKFHAINFETIGRFRSQSQRVQH</sequence>
<gene>
    <name evidence="7" type="ORF">QUF16_05575</name>
</gene>
<dbReference type="GO" id="GO:0016020">
    <property type="term" value="C:membrane"/>
    <property type="evidence" value="ECO:0007669"/>
    <property type="project" value="UniProtKB-SubCell"/>
</dbReference>
<feature type="transmembrane region" description="Helical" evidence="5">
    <location>
        <begin position="12"/>
        <end position="33"/>
    </location>
</feature>
<evidence type="ECO:0000256" key="1">
    <source>
        <dbReference type="ARBA" id="ARBA00004141"/>
    </source>
</evidence>
<keyword evidence="3 5" id="KW-1133">Transmembrane helix</keyword>
<keyword evidence="2 5" id="KW-0812">Transmembrane</keyword>
<feature type="transmembrane region" description="Helical" evidence="5">
    <location>
        <begin position="292"/>
        <end position="313"/>
    </location>
</feature>
<dbReference type="GO" id="GO:0140359">
    <property type="term" value="F:ABC-type transporter activity"/>
    <property type="evidence" value="ECO:0007669"/>
    <property type="project" value="InterPro"/>
</dbReference>
<feature type="transmembrane region" description="Helical" evidence="5">
    <location>
        <begin position="333"/>
        <end position="356"/>
    </location>
</feature>
<evidence type="ECO:0000256" key="4">
    <source>
        <dbReference type="ARBA" id="ARBA00023136"/>
    </source>
</evidence>
<comment type="subcellular location">
    <subcellularLocation>
        <location evidence="1">Membrane</location>
        <topology evidence="1">Multi-pass membrane protein</topology>
    </subcellularLocation>
</comment>
<evidence type="ECO:0000313" key="8">
    <source>
        <dbReference type="Proteomes" id="UP001231451"/>
    </source>
</evidence>
<organism evidence="7 8">
    <name type="scientific">Lacticaseibacillus paracasei</name>
    <name type="common">Lactobacillus paracasei</name>
    <dbReference type="NCBI Taxonomy" id="1597"/>
    <lineage>
        <taxon>Bacteria</taxon>
        <taxon>Bacillati</taxon>
        <taxon>Bacillota</taxon>
        <taxon>Bacilli</taxon>
        <taxon>Lactobacillales</taxon>
        <taxon>Lactobacillaceae</taxon>
        <taxon>Lacticaseibacillus</taxon>
    </lineage>
</organism>
<dbReference type="AlphaFoldDB" id="A0AAP4N3T1"/>
<keyword evidence="4 5" id="KW-0472">Membrane</keyword>